<feature type="region of interest" description="Disordered" evidence="1">
    <location>
        <begin position="32"/>
        <end position="67"/>
    </location>
</feature>
<keyword evidence="3" id="KW-1185">Reference proteome</keyword>
<evidence type="ECO:0000256" key="1">
    <source>
        <dbReference type="SAM" id="MobiDB-lite"/>
    </source>
</evidence>
<proteinExistence type="predicted"/>
<protein>
    <submittedName>
        <fullName evidence="2">Uncharacterized protein</fullName>
    </submittedName>
</protein>
<dbReference type="Proteomes" id="UP000837857">
    <property type="component" value="Chromosome 2"/>
</dbReference>
<organism evidence="2 3">
    <name type="scientific">Iphiclides podalirius</name>
    <name type="common">scarce swallowtail</name>
    <dbReference type="NCBI Taxonomy" id="110791"/>
    <lineage>
        <taxon>Eukaryota</taxon>
        <taxon>Metazoa</taxon>
        <taxon>Ecdysozoa</taxon>
        <taxon>Arthropoda</taxon>
        <taxon>Hexapoda</taxon>
        <taxon>Insecta</taxon>
        <taxon>Pterygota</taxon>
        <taxon>Neoptera</taxon>
        <taxon>Endopterygota</taxon>
        <taxon>Lepidoptera</taxon>
        <taxon>Glossata</taxon>
        <taxon>Ditrysia</taxon>
        <taxon>Papilionoidea</taxon>
        <taxon>Papilionidae</taxon>
        <taxon>Papilioninae</taxon>
        <taxon>Iphiclides</taxon>
    </lineage>
</organism>
<evidence type="ECO:0000313" key="2">
    <source>
        <dbReference type="EMBL" id="CAH2050440.1"/>
    </source>
</evidence>
<feature type="non-terminal residue" evidence="2">
    <location>
        <position position="1"/>
    </location>
</feature>
<accession>A0ABN8ICG6</accession>
<dbReference type="EMBL" id="OW152814">
    <property type="protein sequence ID" value="CAH2050440.1"/>
    <property type="molecule type" value="Genomic_DNA"/>
</dbReference>
<gene>
    <name evidence="2" type="ORF">IPOD504_LOCUS7458</name>
</gene>
<sequence>MPTLDRRPGLHPEFRTASGRVPFDAALNTSQLSRNGHAKVAPPGGQYAQGGRKLTCPRGKSSDGLRAFGRPSSPARDVFNILRSLRRRLVHLSDVDIKSESMDSFESGPRGEAGAAWPIAGWRNGIRNLFARAIGTGVGANNTRGPHPPANGFKVANHMSDYKQLTSTVYRSR</sequence>
<name>A0ABN8ICG6_9NEOP</name>
<reference evidence="2" key="1">
    <citation type="submission" date="2022-03" db="EMBL/GenBank/DDBJ databases">
        <authorList>
            <person name="Martin H S."/>
        </authorList>
    </citation>
    <scope>NUCLEOTIDE SEQUENCE</scope>
</reference>
<evidence type="ECO:0000313" key="3">
    <source>
        <dbReference type="Proteomes" id="UP000837857"/>
    </source>
</evidence>